<name>A0A1Z4ET30_9MYCO</name>
<keyword evidence="2" id="KW-1185">Reference proteome</keyword>
<protein>
    <submittedName>
        <fullName evidence="1">Uncharacterized protein</fullName>
    </submittedName>
</protein>
<gene>
    <name evidence="1" type="ORF">MSTE_00758</name>
</gene>
<dbReference type="AlphaFoldDB" id="A0A1Z4ET30"/>
<sequence length="119" mass="12443">MVKFALRDRSRSVWRGTYWRTGLLAIAAVGMIGAVDSPGLAHAGPTGVGDASAVINDLKAKGYRVIVSKSGAATDLSRCVASVEEQSPVYSAQTARDVRNAPTTVSVIDHKVALVSITC</sequence>
<organism evidence="1 2">
    <name type="scientific">[Mycobacterium] stephanolepidis</name>
    <dbReference type="NCBI Taxonomy" id="1520670"/>
    <lineage>
        <taxon>Bacteria</taxon>
        <taxon>Bacillati</taxon>
        <taxon>Actinomycetota</taxon>
        <taxon>Actinomycetes</taxon>
        <taxon>Mycobacteriales</taxon>
        <taxon>Mycobacteriaceae</taxon>
        <taxon>Mycobacteroides</taxon>
    </lineage>
</organism>
<evidence type="ECO:0000313" key="1">
    <source>
        <dbReference type="EMBL" id="BAX96093.1"/>
    </source>
</evidence>
<accession>A0A1Z4ET30</accession>
<dbReference type="EMBL" id="AP018165">
    <property type="protein sequence ID" value="BAX96093.1"/>
    <property type="molecule type" value="Genomic_DNA"/>
</dbReference>
<dbReference type="Proteomes" id="UP000217954">
    <property type="component" value="Chromosome"/>
</dbReference>
<evidence type="ECO:0000313" key="2">
    <source>
        <dbReference type="Proteomes" id="UP000217954"/>
    </source>
</evidence>
<reference evidence="2" key="1">
    <citation type="journal article" date="2017" name="Genome Announc.">
        <title>Complete Genome Sequence of Mycobacterium stephanolepidis.</title>
        <authorList>
            <person name="Fukano H."/>
            <person name="Yoshida M."/>
            <person name="Katayama Y."/>
            <person name="Omatsu T."/>
            <person name="Mizutani T."/>
            <person name="Kurata O."/>
            <person name="Wada S."/>
            <person name="Hoshino Y."/>
        </authorList>
    </citation>
    <scope>NUCLEOTIDE SEQUENCE [LARGE SCALE GENOMIC DNA]</scope>
    <source>
        <strain evidence="2">NJB0901</strain>
    </source>
</reference>
<dbReference type="KEGG" id="mste:MSTE_00758"/>
<dbReference type="RefSeq" id="WP_231896981.1">
    <property type="nucleotide sequence ID" value="NZ_AP018165.1"/>
</dbReference>
<reference evidence="1 2" key="2">
    <citation type="journal article" date="2017" name="Int. J. Syst. Evol. Microbiol.">
        <title>Mycobacterium stephanolepidis sp. nov., a rapidly growing species related to Mycobacterium chelonae, isolated from marine teleost fish, Stephanolepis cirrhifer.</title>
        <authorList>
            <person name="Fukano H."/>
            <person name="Wada S."/>
            <person name="Kurata O."/>
            <person name="Katayama K."/>
            <person name="Fujiwara N."/>
            <person name="Hoshino Y."/>
        </authorList>
    </citation>
    <scope>NUCLEOTIDE SEQUENCE [LARGE SCALE GENOMIC DNA]</scope>
    <source>
        <strain evidence="1 2">NJB0901</strain>
    </source>
</reference>
<proteinExistence type="predicted"/>